<protein>
    <submittedName>
        <fullName evidence="4">Rho GTPase-activating protein 6-like</fullName>
    </submittedName>
</protein>
<dbReference type="RefSeq" id="XP_056846869.1">
    <property type="nucleotide sequence ID" value="XM_056990889.1"/>
</dbReference>
<dbReference type="PROSITE" id="PS50238">
    <property type="entry name" value="RHOGAP"/>
    <property type="match status" value="1"/>
</dbReference>
<evidence type="ECO:0000313" key="4">
    <source>
        <dbReference type="RefSeq" id="XP_056846869.1"/>
    </source>
</evidence>
<dbReference type="PANTHER" id="PTHR46265">
    <property type="entry name" value="RHO GTPASE-ACTIVATING PROTEIN 7"/>
    <property type="match status" value="1"/>
</dbReference>
<organism evidence="3 4">
    <name type="scientific">Raphanus sativus</name>
    <name type="common">Radish</name>
    <name type="synonym">Raphanus raphanistrum var. sativus</name>
    <dbReference type="NCBI Taxonomy" id="3726"/>
    <lineage>
        <taxon>Eukaryota</taxon>
        <taxon>Viridiplantae</taxon>
        <taxon>Streptophyta</taxon>
        <taxon>Embryophyta</taxon>
        <taxon>Tracheophyta</taxon>
        <taxon>Spermatophyta</taxon>
        <taxon>Magnoliopsida</taxon>
        <taxon>eudicotyledons</taxon>
        <taxon>Gunneridae</taxon>
        <taxon>Pentapetalae</taxon>
        <taxon>rosids</taxon>
        <taxon>malvids</taxon>
        <taxon>Brassicales</taxon>
        <taxon>Brassicaceae</taxon>
        <taxon>Brassiceae</taxon>
        <taxon>Raphanus</taxon>
    </lineage>
</organism>
<dbReference type="SUPFAM" id="SSF48350">
    <property type="entry name" value="GTPase activation domain, GAP"/>
    <property type="match status" value="1"/>
</dbReference>
<dbReference type="PANTHER" id="PTHR46265:SF8">
    <property type="entry name" value="RHO GTPASE-ACTIVATING PROTEIN 6"/>
    <property type="match status" value="1"/>
</dbReference>
<reference evidence="3" key="1">
    <citation type="journal article" date="2019" name="Database">
        <title>The radish genome database (RadishGD): an integrated information resource for radish genomics.</title>
        <authorList>
            <person name="Yu H.J."/>
            <person name="Baek S."/>
            <person name="Lee Y.J."/>
            <person name="Cho A."/>
            <person name="Mun J.H."/>
        </authorList>
    </citation>
    <scope>NUCLEOTIDE SEQUENCE [LARGE SCALE GENOMIC DNA]</scope>
    <source>
        <strain evidence="3">cv. WK10039</strain>
    </source>
</reference>
<feature type="region of interest" description="Disordered" evidence="1">
    <location>
        <begin position="84"/>
        <end position="115"/>
    </location>
</feature>
<dbReference type="InterPro" id="IPR008936">
    <property type="entry name" value="Rho_GTPase_activation_prot"/>
</dbReference>
<proteinExistence type="predicted"/>
<reference evidence="4" key="2">
    <citation type="submission" date="2025-08" db="UniProtKB">
        <authorList>
            <consortium name="RefSeq"/>
        </authorList>
    </citation>
    <scope>IDENTIFICATION</scope>
    <source>
        <tissue evidence="4">Leaf</tissue>
    </source>
</reference>
<gene>
    <name evidence="4" type="primary">LOC130497761</name>
</gene>
<dbReference type="InterPro" id="IPR052799">
    <property type="entry name" value="Rho_GAP_Regulators"/>
</dbReference>
<evidence type="ECO:0000256" key="1">
    <source>
        <dbReference type="SAM" id="MobiDB-lite"/>
    </source>
</evidence>
<dbReference type="Proteomes" id="UP000504610">
    <property type="component" value="Chromosome 7"/>
</dbReference>
<dbReference type="KEGG" id="rsz:130497761"/>
<dbReference type="Gene3D" id="1.10.555.10">
    <property type="entry name" value="Rho GTPase activation protein"/>
    <property type="match status" value="1"/>
</dbReference>
<dbReference type="InterPro" id="IPR000198">
    <property type="entry name" value="RhoGAP_dom"/>
</dbReference>
<keyword evidence="3" id="KW-1185">Reference proteome</keyword>
<dbReference type="GeneID" id="130497761"/>
<dbReference type="OrthoDB" id="1745053at2759"/>
<sequence length="115" mass="12336">MMHTITCHSRENRMTSSAVAACMSPLLLRPLLAGECDLEGGFDALEDNSAQLLAAANAANNAQAIVTSLLEDYGNMINDEGLQRCSTSTDSHIGESGPEKSSDEEDIEVRDKTMM</sequence>
<name>A0A9W3C5Q4_RAPSA</name>
<dbReference type="AlphaFoldDB" id="A0A9W3C5Q4"/>
<evidence type="ECO:0000313" key="3">
    <source>
        <dbReference type="Proteomes" id="UP000504610"/>
    </source>
</evidence>
<feature type="domain" description="Rho-GAP" evidence="2">
    <location>
        <begin position="1"/>
        <end position="77"/>
    </location>
</feature>
<evidence type="ECO:0000259" key="2">
    <source>
        <dbReference type="PROSITE" id="PS50238"/>
    </source>
</evidence>
<dbReference type="GO" id="GO:0007165">
    <property type="term" value="P:signal transduction"/>
    <property type="evidence" value="ECO:0007669"/>
    <property type="project" value="InterPro"/>
</dbReference>
<accession>A0A9W3C5Q4</accession>